<feature type="region of interest" description="Disordered" evidence="1">
    <location>
        <begin position="224"/>
        <end position="246"/>
    </location>
</feature>
<evidence type="ECO:0000256" key="1">
    <source>
        <dbReference type="SAM" id="MobiDB-lite"/>
    </source>
</evidence>
<dbReference type="Proteomes" id="UP000324800">
    <property type="component" value="Unassembled WGS sequence"/>
</dbReference>
<organism evidence="2 3">
    <name type="scientific">Streblomastix strix</name>
    <dbReference type="NCBI Taxonomy" id="222440"/>
    <lineage>
        <taxon>Eukaryota</taxon>
        <taxon>Metamonada</taxon>
        <taxon>Preaxostyla</taxon>
        <taxon>Oxymonadida</taxon>
        <taxon>Streblomastigidae</taxon>
        <taxon>Streblomastix</taxon>
    </lineage>
</organism>
<comment type="caution">
    <text evidence="2">The sequence shown here is derived from an EMBL/GenBank/DDBJ whole genome shotgun (WGS) entry which is preliminary data.</text>
</comment>
<gene>
    <name evidence="2" type="ORF">EZS28_025839</name>
</gene>
<dbReference type="AlphaFoldDB" id="A0A5J4V7X5"/>
<accession>A0A5J4V7X5</accession>
<sequence length="271" mass="30912">MSLKRSASPSERMSQNEILSPKQSEAIIPAIVEVTPPFENDQDLVSIQIQRSRRRSSIFEEIVIPNPSVCRWLLDIISEDGHMDKESANFILYESQLIRVIEYIFQIVESQVSLNIEDEGCCGKFMHDGTRTLNEITTNIVNIFTIDIDKINLLRDSHKICLLEQIQYINNQIINVNNAPTPDVQTRHKAYEIFDTKADKSETYTKTETGTLLDAKADKNDSYTKTETDNLLDDKADKTDSYTKTETDTLLDAKSNKTELIDSYTKTETDS</sequence>
<protein>
    <submittedName>
        <fullName evidence="2">Uncharacterized protein</fullName>
    </submittedName>
</protein>
<dbReference type="EMBL" id="SNRW01009019">
    <property type="protein sequence ID" value="KAA6378634.1"/>
    <property type="molecule type" value="Genomic_DNA"/>
</dbReference>
<evidence type="ECO:0000313" key="2">
    <source>
        <dbReference type="EMBL" id="KAA6378634.1"/>
    </source>
</evidence>
<evidence type="ECO:0000313" key="3">
    <source>
        <dbReference type="Proteomes" id="UP000324800"/>
    </source>
</evidence>
<reference evidence="2 3" key="1">
    <citation type="submission" date="2019-03" db="EMBL/GenBank/DDBJ databases">
        <title>Single cell metagenomics reveals metabolic interactions within the superorganism composed of flagellate Streblomastix strix and complex community of Bacteroidetes bacteria on its surface.</title>
        <authorList>
            <person name="Treitli S.C."/>
            <person name="Kolisko M."/>
            <person name="Husnik F."/>
            <person name="Keeling P."/>
            <person name="Hampl V."/>
        </authorList>
    </citation>
    <scope>NUCLEOTIDE SEQUENCE [LARGE SCALE GENOMIC DNA]</scope>
    <source>
        <strain evidence="2">ST1C</strain>
    </source>
</reference>
<name>A0A5J4V7X5_9EUKA</name>
<feature type="non-terminal residue" evidence="2">
    <location>
        <position position="271"/>
    </location>
</feature>
<proteinExistence type="predicted"/>